<feature type="domain" description="CDCP1 second and fifth CUB" evidence="4">
    <location>
        <begin position="43"/>
        <end position="138"/>
    </location>
</feature>
<accession>A0A3N0Y304</accession>
<evidence type="ECO:0000313" key="5">
    <source>
        <dbReference type="EMBL" id="ROL33015.1"/>
    </source>
</evidence>
<organism evidence="5 6">
    <name type="scientific">Anabarilius grahami</name>
    <name type="common">Kanglang fish</name>
    <name type="synonym">Barilius grahami</name>
    <dbReference type="NCBI Taxonomy" id="495550"/>
    <lineage>
        <taxon>Eukaryota</taxon>
        <taxon>Metazoa</taxon>
        <taxon>Chordata</taxon>
        <taxon>Craniata</taxon>
        <taxon>Vertebrata</taxon>
        <taxon>Euteleostomi</taxon>
        <taxon>Actinopterygii</taxon>
        <taxon>Neopterygii</taxon>
        <taxon>Teleostei</taxon>
        <taxon>Ostariophysi</taxon>
        <taxon>Cypriniformes</taxon>
        <taxon>Xenocyprididae</taxon>
        <taxon>Xenocypridinae</taxon>
        <taxon>Xenocypridinae incertae sedis</taxon>
        <taxon>Anabarilius</taxon>
    </lineage>
</organism>
<evidence type="ECO:0000259" key="3">
    <source>
        <dbReference type="Pfam" id="PF23665"/>
    </source>
</evidence>
<dbReference type="EMBL" id="RJVU01053528">
    <property type="protein sequence ID" value="ROL33015.1"/>
    <property type="molecule type" value="Genomic_DNA"/>
</dbReference>
<proteinExistence type="predicted"/>
<reference evidence="5 6" key="1">
    <citation type="submission" date="2018-10" db="EMBL/GenBank/DDBJ databases">
        <title>Genome assembly for a Yunnan-Guizhou Plateau 3E fish, Anabarilius grahami (Regan), and its evolutionary and genetic applications.</title>
        <authorList>
            <person name="Jiang W."/>
        </authorList>
    </citation>
    <scope>NUCLEOTIDE SEQUENCE [LARGE SCALE GENOMIC DNA]</scope>
    <source>
        <strain evidence="5">AG-KIZ</strain>
        <tissue evidence="5">Muscle</tissue>
    </source>
</reference>
<evidence type="ECO:0000259" key="4">
    <source>
        <dbReference type="Pfam" id="PF23668"/>
    </source>
</evidence>
<feature type="region of interest" description="Disordered" evidence="1">
    <location>
        <begin position="263"/>
        <end position="287"/>
    </location>
</feature>
<sequence length="287" mass="32294">MSCGSTFKQILVVLMLAVQRAFRNPPLSPAPPVKICLKSIIEPKEHHVFQKFSRTFTWNLKPPAKRTTYFKFSTGLRQIQPTDSCPDKHVYTITSEIVTVGRFCHNGAIKMIEVRNVGKLSLEVSGGQPLDMKDIGVQLGLALKSVAFIDVVLPEKSLIQDFFTPNPFPENALSMWHFKVPHAYYIDVHIMNYTVPTCNQPENIPKMKYIRNSKKELLKPLNVTQPLAETGYIRLSIKNCNMSRSDPPSEGLMVHFQISSIKRKTVATSSKNGEGEEEEEDEEGGSS</sequence>
<name>A0A3N0Y304_ANAGA</name>
<keyword evidence="2" id="KW-0732">Signal</keyword>
<gene>
    <name evidence="5" type="ORF">DPX16_5910</name>
</gene>
<dbReference type="Pfam" id="PF23665">
    <property type="entry name" value="CDCP1_CUB_6"/>
    <property type="match status" value="1"/>
</dbReference>
<dbReference type="Pfam" id="PF23668">
    <property type="entry name" value="CUB_CDCP1_2"/>
    <property type="match status" value="1"/>
</dbReference>
<dbReference type="PANTHER" id="PTHR14477">
    <property type="entry name" value="CUB DOMAIN-CONTAINING PROTEIN 1"/>
    <property type="match status" value="1"/>
</dbReference>
<feature type="compositionally biased region" description="Acidic residues" evidence="1">
    <location>
        <begin position="275"/>
        <end position="287"/>
    </location>
</feature>
<comment type="caution">
    <text evidence="5">The sequence shown here is derived from an EMBL/GenBank/DDBJ whole genome shotgun (WGS) entry which is preliminary data.</text>
</comment>
<feature type="chain" id="PRO_5018288689" evidence="2">
    <location>
        <begin position="24"/>
        <end position="287"/>
    </location>
</feature>
<dbReference type="PANTHER" id="PTHR14477:SF1">
    <property type="entry name" value="CUB DOMAIN-CONTAINING PROTEIN 1"/>
    <property type="match status" value="1"/>
</dbReference>
<dbReference type="AlphaFoldDB" id="A0A3N0Y304"/>
<feature type="domain" description="CDCP1 third and sixth CUB" evidence="3">
    <location>
        <begin position="149"/>
        <end position="246"/>
    </location>
</feature>
<feature type="signal peptide" evidence="2">
    <location>
        <begin position="1"/>
        <end position="23"/>
    </location>
</feature>
<evidence type="ECO:0000256" key="2">
    <source>
        <dbReference type="SAM" id="SignalP"/>
    </source>
</evidence>
<dbReference type="InterPro" id="IPR056269">
    <property type="entry name" value="CUB_CDCP1_2nd_5th"/>
</dbReference>
<dbReference type="InterPro" id="IPR056266">
    <property type="entry name" value="CDCP1_CUB_3rd_6th"/>
</dbReference>
<dbReference type="OrthoDB" id="8960034at2759"/>
<evidence type="ECO:0000313" key="6">
    <source>
        <dbReference type="Proteomes" id="UP000281406"/>
    </source>
</evidence>
<dbReference type="InterPro" id="IPR038811">
    <property type="entry name" value="CDCP1"/>
</dbReference>
<evidence type="ECO:0000256" key="1">
    <source>
        <dbReference type="SAM" id="MobiDB-lite"/>
    </source>
</evidence>
<protein>
    <submittedName>
        <fullName evidence="5">CUB domain-containing protein 1</fullName>
    </submittedName>
</protein>
<keyword evidence="6" id="KW-1185">Reference proteome</keyword>
<dbReference type="Proteomes" id="UP000281406">
    <property type="component" value="Unassembled WGS sequence"/>
</dbReference>